<keyword evidence="4" id="KW-1185">Reference proteome</keyword>
<dbReference type="PANTHER" id="PTHR38340">
    <property type="entry name" value="S-LAYER PROTEIN"/>
    <property type="match status" value="1"/>
</dbReference>
<name>A0A853FZZ0_9BURK</name>
<dbReference type="InterPro" id="IPR011049">
    <property type="entry name" value="Serralysin-like_metalloprot_C"/>
</dbReference>
<dbReference type="Gene3D" id="2.150.10.10">
    <property type="entry name" value="Serralysin-like metalloprotease, C-terminal"/>
    <property type="match status" value="1"/>
</dbReference>
<dbReference type="PROSITE" id="PS00330">
    <property type="entry name" value="HEMOLYSIN_CALCIUM"/>
    <property type="match status" value="1"/>
</dbReference>
<dbReference type="Proteomes" id="UP000559809">
    <property type="component" value="Unassembled WGS sequence"/>
</dbReference>
<sequence length="628" mass="60609">MFLGDQVAQGGLLRDSLNNTDMLDGAGGHNKLIATVTANVTPASLANIQDIQVTNAGVGLSTVTLTNAGQVEKLSTAGNTNAITFNNVQTALKELSISNNTTDVSVNTVAAALAGAADVLNVNLASVTNGALSATVATGTNGYETIAINSDGAVANTLASVAGATSTNTLKVAGSQNLTVTTSLAATVRTINAADFAGNLNVTHTNAAQLNITGGKGNDTFILGNTFVGAENATAANRDVINGGEGRDTLSIASAQATAASAAAQTTVTNIERILVSDAVAGNIDLTKFASADTLAFGNATIGAHIFTLGNGNTVEFVTGVAGNSARAFQIEGVGTTDALTLKAVAGTDFGTSAQSFNGIEQLTIDTGTAAAGTVTFGGAVTLTPTAGGTGKIVATGGNNLTLAGTVTADEIDASGLSGTAALDMTGGGLAGAGKVTGGAGNDTIIGSAGNDVLVGGAGNNNISGGAGNDVIIGGTGNDIITGGAGVDVMTGGAGANVFAFASGSLGATPTASNFDTITDWAAGTGNRIDFGATAITVDAGTGTGLTVNAKGLVTAGAADLNAFVTALGNSSTTAAGSAIVYSNGTDSYLFISDGTAGLGANDTFVKLTGVNATDGLTLNAGDIVGIA</sequence>
<gene>
    <name evidence="3" type="ORF">H0A72_09915</name>
</gene>
<dbReference type="GO" id="GO:0005509">
    <property type="term" value="F:calcium ion binding"/>
    <property type="evidence" value="ECO:0007669"/>
    <property type="project" value="InterPro"/>
</dbReference>
<dbReference type="PRINTS" id="PR00313">
    <property type="entry name" value="CABNDNGRPT"/>
</dbReference>
<dbReference type="Pfam" id="PF00353">
    <property type="entry name" value="HemolysinCabind"/>
    <property type="match status" value="2"/>
</dbReference>
<evidence type="ECO:0000256" key="1">
    <source>
        <dbReference type="ARBA" id="ARBA00004613"/>
    </source>
</evidence>
<organism evidence="3 4">
    <name type="scientific">Parapusillimonas granuli</name>
    <dbReference type="NCBI Taxonomy" id="380911"/>
    <lineage>
        <taxon>Bacteria</taxon>
        <taxon>Pseudomonadati</taxon>
        <taxon>Pseudomonadota</taxon>
        <taxon>Betaproteobacteria</taxon>
        <taxon>Burkholderiales</taxon>
        <taxon>Alcaligenaceae</taxon>
        <taxon>Parapusillimonas</taxon>
    </lineage>
</organism>
<comment type="caution">
    <text evidence="3">The sequence shown here is derived from an EMBL/GenBank/DDBJ whole genome shotgun (WGS) entry which is preliminary data.</text>
</comment>
<dbReference type="GO" id="GO:0005576">
    <property type="term" value="C:extracellular region"/>
    <property type="evidence" value="ECO:0007669"/>
    <property type="project" value="UniProtKB-SubCell"/>
</dbReference>
<dbReference type="InterPro" id="IPR018511">
    <property type="entry name" value="Hemolysin-typ_Ca-bd_CS"/>
</dbReference>
<protein>
    <submittedName>
        <fullName evidence="3">Calcium-binding protein</fullName>
    </submittedName>
</protein>
<accession>A0A853FZZ0</accession>
<dbReference type="PANTHER" id="PTHR38340:SF1">
    <property type="entry name" value="S-LAYER PROTEIN"/>
    <property type="match status" value="1"/>
</dbReference>
<evidence type="ECO:0000313" key="3">
    <source>
        <dbReference type="EMBL" id="NYT49619.1"/>
    </source>
</evidence>
<keyword evidence="2" id="KW-0964">Secreted</keyword>
<evidence type="ECO:0000313" key="4">
    <source>
        <dbReference type="Proteomes" id="UP000559809"/>
    </source>
</evidence>
<dbReference type="SUPFAM" id="SSF51120">
    <property type="entry name" value="beta-Roll"/>
    <property type="match status" value="1"/>
</dbReference>
<dbReference type="AlphaFoldDB" id="A0A853FZZ0"/>
<dbReference type="RefSeq" id="WP_180154937.1">
    <property type="nucleotide sequence ID" value="NZ_JACCEM010000005.1"/>
</dbReference>
<comment type="subcellular location">
    <subcellularLocation>
        <location evidence="1">Secreted</location>
    </subcellularLocation>
</comment>
<proteinExistence type="predicted"/>
<reference evidence="3 4" key="1">
    <citation type="submission" date="2020-07" db="EMBL/GenBank/DDBJ databases">
        <title>Taxonomic revisions and descriptions of new bacterial species based on genomic comparisons in the high-G+C-content subgroup of the family Alcaligenaceae.</title>
        <authorList>
            <person name="Szabo A."/>
            <person name="Felfoldi T."/>
        </authorList>
    </citation>
    <scope>NUCLEOTIDE SEQUENCE [LARGE SCALE GENOMIC DNA]</scope>
    <source>
        <strain evidence="3 4">LMG 24012</strain>
    </source>
</reference>
<dbReference type="EMBL" id="JACCEM010000005">
    <property type="protein sequence ID" value="NYT49619.1"/>
    <property type="molecule type" value="Genomic_DNA"/>
</dbReference>
<dbReference type="InterPro" id="IPR050557">
    <property type="entry name" value="RTX_toxin/Mannuronan_C5-epim"/>
</dbReference>
<dbReference type="InterPro" id="IPR001343">
    <property type="entry name" value="Hemolysn_Ca-bd"/>
</dbReference>
<evidence type="ECO:0000256" key="2">
    <source>
        <dbReference type="ARBA" id="ARBA00022525"/>
    </source>
</evidence>